<dbReference type="STRING" id="47312.SAMN04489765_2669"/>
<dbReference type="AlphaFoldDB" id="A0A1H1FEQ3"/>
<accession>A0A1H1FEQ3</accession>
<reference evidence="3" key="1">
    <citation type="submission" date="2016-10" db="EMBL/GenBank/DDBJ databases">
        <authorList>
            <person name="Varghese N."/>
            <person name="Submissions S."/>
        </authorList>
    </citation>
    <scope>NUCLEOTIDE SEQUENCE [LARGE SCALE GENOMIC DNA]</scope>
    <source>
        <strain evidence="3">DSM 44142</strain>
    </source>
</reference>
<evidence type="ECO:0000313" key="3">
    <source>
        <dbReference type="Proteomes" id="UP000183053"/>
    </source>
</evidence>
<evidence type="ECO:0000313" key="2">
    <source>
        <dbReference type="EMBL" id="SDQ99284.1"/>
    </source>
</evidence>
<dbReference type="Pfam" id="PF12728">
    <property type="entry name" value="HTH_17"/>
    <property type="match status" value="1"/>
</dbReference>
<dbReference type="InterPro" id="IPR041657">
    <property type="entry name" value="HTH_17"/>
</dbReference>
<dbReference type="Proteomes" id="UP000183053">
    <property type="component" value="Unassembled WGS sequence"/>
</dbReference>
<name>A0A1H1FEQ3_9ACTN</name>
<gene>
    <name evidence="2" type="ORF">SAMN04489765_2669</name>
</gene>
<feature type="domain" description="Helix-turn-helix" evidence="1">
    <location>
        <begin position="28"/>
        <end position="68"/>
    </location>
</feature>
<evidence type="ECO:0000259" key="1">
    <source>
        <dbReference type="Pfam" id="PF12728"/>
    </source>
</evidence>
<sequence length="72" mass="7524">MTTTQTNPSTTSDIDELRSRAAISIPRAGEILGISRANAYSLADRGELPSIALGGRRLVPTAALRAMLGVEA</sequence>
<dbReference type="EMBL" id="FNLF01000002">
    <property type="protein sequence ID" value="SDQ99284.1"/>
    <property type="molecule type" value="Genomic_DNA"/>
</dbReference>
<protein>
    <submittedName>
        <fullName evidence="2">DNA binding domain-containing protein, excisionase family</fullName>
    </submittedName>
</protein>
<keyword evidence="3" id="KW-1185">Reference proteome</keyword>
<dbReference type="OrthoDB" id="4746683at2"/>
<proteinExistence type="predicted"/>
<organism evidence="2 3">
    <name type="scientific">Tsukamurella pulmonis</name>
    <dbReference type="NCBI Taxonomy" id="47312"/>
    <lineage>
        <taxon>Bacteria</taxon>
        <taxon>Bacillati</taxon>
        <taxon>Actinomycetota</taxon>
        <taxon>Actinomycetes</taxon>
        <taxon>Mycobacteriales</taxon>
        <taxon>Tsukamurellaceae</taxon>
        <taxon>Tsukamurella</taxon>
    </lineage>
</organism>